<keyword evidence="4" id="KW-1185">Reference proteome</keyword>
<feature type="signal peptide" evidence="2">
    <location>
        <begin position="1"/>
        <end position="25"/>
    </location>
</feature>
<gene>
    <name evidence="3" type="ORF">L596_000255</name>
</gene>
<keyword evidence="2" id="KW-0732">Signal</keyword>
<keyword evidence="1" id="KW-1133">Transmembrane helix</keyword>
<accession>A0A4U8UI79</accession>
<dbReference type="Proteomes" id="UP000298663">
    <property type="component" value="Unassembled WGS sequence"/>
</dbReference>
<feature type="chain" id="PRO_5020987250" evidence="2">
    <location>
        <begin position="26"/>
        <end position="330"/>
    </location>
</feature>
<evidence type="ECO:0000313" key="4">
    <source>
        <dbReference type="Proteomes" id="UP000298663"/>
    </source>
</evidence>
<evidence type="ECO:0000256" key="1">
    <source>
        <dbReference type="SAM" id="Phobius"/>
    </source>
</evidence>
<reference evidence="3 4" key="2">
    <citation type="journal article" date="2019" name="G3 (Bethesda)">
        <title>Hybrid Assembly of the Genome of the Entomopathogenic Nematode Steinernema carpocapsae Identifies the X-Chromosome.</title>
        <authorList>
            <person name="Serra L."/>
            <person name="Macchietto M."/>
            <person name="Macias-Munoz A."/>
            <person name="McGill C.J."/>
            <person name="Rodriguez I.M."/>
            <person name="Rodriguez B."/>
            <person name="Murad R."/>
            <person name="Mortazavi A."/>
        </authorList>
    </citation>
    <scope>NUCLEOTIDE SEQUENCE [LARGE SCALE GENOMIC DNA]</scope>
    <source>
        <strain evidence="3 4">ALL</strain>
    </source>
</reference>
<protein>
    <submittedName>
        <fullName evidence="3">Uncharacterized protein</fullName>
    </submittedName>
</protein>
<feature type="transmembrane region" description="Helical" evidence="1">
    <location>
        <begin position="242"/>
        <end position="262"/>
    </location>
</feature>
<proteinExistence type="predicted"/>
<dbReference type="OrthoDB" id="5869822at2759"/>
<evidence type="ECO:0000313" key="3">
    <source>
        <dbReference type="EMBL" id="TMS32416.1"/>
    </source>
</evidence>
<dbReference type="EMBL" id="AZBU02000001">
    <property type="protein sequence ID" value="TMS32416.1"/>
    <property type="molecule type" value="Genomic_DNA"/>
</dbReference>
<sequence>MRGNGWLLAVFVQIISGLLLVKVSALVNPSATISSPCRTPTPVDASFPIFCQFNYHNVPYVCDPAGIFSRTELEMLDRNVFAPANLTGCFCNKKCNDGPDAEWHGAPGFTAPKNDRLRVAIVTVPSTSINSIGSCDVGMKYVRPLTLHNAALIYTELLATRWMDYCKADLMMVYIQSWNPERIRKPFIVPLYRYRLEHLSQFSRPESVSRHASPYDVLVSELKSATQIIRSGAVEDVATIPVWAWATGGCLLFLMIAALYIGNCLSRRIGNRYQVLQQKSSLTSMRMANDRWRAGFGGGLMTQGNPTMKSSMMFKQFNRRSRHNPAVQKI</sequence>
<reference evidence="3 4" key="1">
    <citation type="journal article" date="2015" name="Genome Biol.">
        <title>Comparative genomics of Steinernema reveals deeply conserved gene regulatory networks.</title>
        <authorList>
            <person name="Dillman A.R."/>
            <person name="Macchietto M."/>
            <person name="Porter C.F."/>
            <person name="Rogers A."/>
            <person name="Williams B."/>
            <person name="Antoshechkin I."/>
            <person name="Lee M.M."/>
            <person name="Goodwin Z."/>
            <person name="Lu X."/>
            <person name="Lewis E.E."/>
            <person name="Goodrich-Blair H."/>
            <person name="Stock S.P."/>
            <person name="Adams B.J."/>
            <person name="Sternberg P.W."/>
            <person name="Mortazavi A."/>
        </authorList>
    </citation>
    <scope>NUCLEOTIDE SEQUENCE [LARGE SCALE GENOMIC DNA]</scope>
    <source>
        <strain evidence="3 4">ALL</strain>
    </source>
</reference>
<name>A0A4U8UI79_STECR</name>
<organism evidence="3 4">
    <name type="scientific">Steinernema carpocapsae</name>
    <name type="common">Entomopathogenic nematode</name>
    <dbReference type="NCBI Taxonomy" id="34508"/>
    <lineage>
        <taxon>Eukaryota</taxon>
        <taxon>Metazoa</taxon>
        <taxon>Ecdysozoa</taxon>
        <taxon>Nematoda</taxon>
        <taxon>Chromadorea</taxon>
        <taxon>Rhabditida</taxon>
        <taxon>Tylenchina</taxon>
        <taxon>Panagrolaimomorpha</taxon>
        <taxon>Strongyloidoidea</taxon>
        <taxon>Steinernematidae</taxon>
        <taxon>Steinernema</taxon>
    </lineage>
</organism>
<keyword evidence="1" id="KW-0812">Transmembrane</keyword>
<dbReference type="AlphaFoldDB" id="A0A4U8UI79"/>
<evidence type="ECO:0000256" key="2">
    <source>
        <dbReference type="SAM" id="SignalP"/>
    </source>
</evidence>
<comment type="caution">
    <text evidence="3">The sequence shown here is derived from an EMBL/GenBank/DDBJ whole genome shotgun (WGS) entry which is preliminary data.</text>
</comment>
<keyword evidence="1" id="KW-0472">Membrane</keyword>